<accession>A0A9X2MD17</accession>
<sequence length="141" mass="16743">MIYIVLLFIGIILVIISFIYILKIEKEKDEKYNYIEEMYLEIKKYNNKSMEIMEEFEELVDLSISNIENTLEDKNKEKQSISNKKNNLFESKNYLTEKSQIDKILELKKIGLTNEEIAKKLNKGIREIDIILKVNTNNTKI</sequence>
<proteinExistence type="predicted"/>
<comment type="caution">
    <text evidence="3">The sequence shown here is derived from an EMBL/GenBank/DDBJ whole genome shotgun (WGS) entry which is preliminary data.</text>
</comment>
<organism evidence="3 4">
    <name type="scientific">Anaerosalibacter massiliensis</name>
    <dbReference type="NCBI Taxonomy" id="1347392"/>
    <lineage>
        <taxon>Bacteria</taxon>
        <taxon>Bacillati</taxon>
        <taxon>Bacillota</taxon>
        <taxon>Tissierellia</taxon>
        <taxon>Tissierellales</taxon>
        <taxon>Sporanaerobacteraceae</taxon>
        <taxon>Anaerosalibacter</taxon>
    </lineage>
</organism>
<dbReference type="AlphaFoldDB" id="A0A9X2MD17"/>
<keyword evidence="2" id="KW-1133">Transmembrane helix</keyword>
<feature type="transmembrane region" description="Helical" evidence="2">
    <location>
        <begin position="6"/>
        <end position="22"/>
    </location>
</feature>
<name>A0A9X2MD17_9FIRM</name>
<protein>
    <submittedName>
        <fullName evidence="3">Uncharacterized protein</fullName>
    </submittedName>
</protein>
<keyword evidence="2" id="KW-0472">Membrane</keyword>
<keyword evidence="1" id="KW-0175">Coiled coil</keyword>
<evidence type="ECO:0000313" key="3">
    <source>
        <dbReference type="EMBL" id="MCR2042742.1"/>
    </source>
</evidence>
<dbReference type="RefSeq" id="WP_042681764.1">
    <property type="nucleotide sequence ID" value="NZ_CABKTM010000043.1"/>
</dbReference>
<dbReference type="EMBL" id="JANJZL010000001">
    <property type="protein sequence ID" value="MCR2042742.1"/>
    <property type="molecule type" value="Genomic_DNA"/>
</dbReference>
<keyword evidence="2" id="KW-0812">Transmembrane</keyword>
<keyword evidence="4" id="KW-1185">Reference proteome</keyword>
<evidence type="ECO:0000256" key="2">
    <source>
        <dbReference type="SAM" id="Phobius"/>
    </source>
</evidence>
<dbReference type="OrthoDB" id="1708317at2"/>
<evidence type="ECO:0000256" key="1">
    <source>
        <dbReference type="SAM" id="Coils"/>
    </source>
</evidence>
<evidence type="ECO:0000313" key="4">
    <source>
        <dbReference type="Proteomes" id="UP001142078"/>
    </source>
</evidence>
<gene>
    <name evidence="3" type="ORF">NSA23_01300</name>
</gene>
<feature type="coiled-coil region" evidence="1">
    <location>
        <begin position="35"/>
        <end position="91"/>
    </location>
</feature>
<reference evidence="3" key="1">
    <citation type="submission" date="2022-07" db="EMBL/GenBank/DDBJ databases">
        <title>Enhanced cultured diversity of the mouse gut microbiota enables custom-made synthetic communities.</title>
        <authorList>
            <person name="Afrizal A."/>
        </authorList>
    </citation>
    <scope>NUCLEOTIDE SEQUENCE</scope>
    <source>
        <strain evidence="3">DSM 29482</strain>
    </source>
</reference>
<dbReference type="Proteomes" id="UP001142078">
    <property type="component" value="Unassembled WGS sequence"/>
</dbReference>